<comment type="catalytic activity">
    <reaction evidence="7">
        <text>L-threonyl-[protein] + ATP = O-phospho-L-threonyl-[protein] + ADP + H(+)</text>
        <dbReference type="Rhea" id="RHEA:46608"/>
        <dbReference type="Rhea" id="RHEA-COMP:11060"/>
        <dbReference type="Rhea" id="RHEA-COMP:11605"/>
        <dbReference type="ChEBI" id="CHEBI:15378"/>
        <dbReference type="ChEBI" id="CHEBI:30013"/>
        <dbReference type="ChEBI" id="CHEBI:30616"/>
        <dbReference type="ChEBI" id="CHEBI:61977"/>
        <dbReference type="ChEBI" id="CHEBI:456216"/>
        <dbReference type="EC" id="2.7.11.1"/>
    </reaction>
</comment>
<dbReference type="PANTHER" id="PTHR45707">
    <property type="entry name" value="C2 CALCIUM/LIPID-BINDING PLANT PHOSPHORIBOSYLTRANSFERASE FAMILY PROTEIN"/>
    <property type="match status" value="1"/>
</dbReference>
<gene>
    <name evidence="10" type="ORF">EJB05_02853</name>
</gene>
<keyword evidence="6" id="KW-0067">ATP-binding</keyword>
<keyword evidence="11" id="KW-1185">Reference proteome</keyword>
<evidence type="ECO:0000256" key="3">
    <source>
        <dbReference type="ARBA" id="ARBA00022679"/>
    </source>
</evidence>
<organism evidence="10 11">
    <name type="scientific">Eragrostis curvula</name>
    <name type="common">weeping love grass</name>
    <dbReference type="NCBI Taxonomy" id="38414"/>
    <lineage>
        <taxon>Eukaryota</taxon>
        <taxon>Viridiplantae</taxon>
        <taxon>Streptophyta</taxon>
        <taxon>Embryophyta</taxon>
        <taxon>Tracheophyta</taxon>
        <taxon>Spermatophyta</taxon>
        <taxon>Magnoliopsida</taxon>
        <taxon>Liliopsida</taxon>
        <taxon>Poales</taxon>
        <taxon>Poaceae</taxon>
        <taxon>PACMAD clade</taxon>
        <taxon>Chloridoideae</taxon>
        <taxon>Eragrostideae</taxon>
        <taxon>Eragrostidinae</taxon>
        <taxon>Eragrostis</taxon>
    </lineage>
</organism>
<dbReference type="GO" id="GO:0005524">
    <property type="term" value="F:ATP binding"/>
    <property type="evidence" value="ECO:0007669"/>
    <property type="project" value="UniProtKB-KW"/>
</dbReference>
<evidence type="ECO:0000259" key="9">
    <source>
        <dbReference type="PROSITE" id="PS50011"/>
    </source>
</evidence>
<comment type="catalytic activity">
    <reaction evidence="8">
        <text>L-seryl-[protein] + ATP = O-phospho-L-seryl-[protein] + ADP + H(+)</text>
        <dbReference type="Rhea" id="RHEA:17989"/>
        <dbReference type="Rhea" id="RHEA-COMP:9863"/>
        <dbReference type="Rhea" id="RHEA-COMP:11604"/>
        <dbReference type="ChEBI" id="CHEBI:15378"/>
        <dbReference type="ChEBI" id="CHEBI:29999"/>
        <dbReference type="ChEBI" id="CHEBI:30616"/>
        <dbReference type="ChEBI" id="CHEBI:83421"/>
        <dbReference type="ChEBI" id="CHEBI:456216"/>
        <dbReference type="EC" id="2.7.11.1"/>
    </reaction>
</comment>
<keyword evidence="4" id="KW-0547">Nucleotide-binding</keyword>
<dbReference type="Gene3D" id="1.10.510.10">
    <property type="entry name" value="Transferase(Phosphotransferase) domain 1"/>
    <property type="match status" value="1"/>
</dbReference>
<dbReference type="InterPro" id="IPR008271">
    <property type="entry name" value="Ser/Thr_kinase_AS"/>
</dbReference>
<feature type="non-terminal residue" evidence="10">
    <location>
        <position position="1"/>
    </location>
</feature>
<dbReference type="SUPFAM" id="SSF56112">
    <property type="entry name" value="Protein kinase-like (PK-like)"/>
    <property type="match status" value="1"/>
</dbReference>
<dbReference type="EC" id="2.7.11.1" evidence="1"/>
<dbReference type="Pfam" id="PF00069">
    <property type="entry name" value="Pkinase"/>
    <property type="match status" value="1"/>
</dbReference>
<evidence type="ECO:0000256" key="1">
    <source>
        <dbReference type="ARBA" id="ARBA00012513"/>
    </source>
</evidence>
<dbReference type="InterPro" id="IPR011009">
    <property type="entry name" value="Kinase-like_dom_sf"/>
</dbReference>
<dbReference type="InterPro" id="IPR000719">
    <property type="entry name" value="Prot_kinase_dom"/>
</dbReference>
<evidence type="ECO:0000256" key="7">
    <source>
        <dbReference type="ARBA" id="ARBA00047899"/>
    </source>
</evidence>
<proteinExistence type="predicted"/>
<dbReference type="SMART" id="SM00220">
    <property type="entry name" value="S_TKc"/>
    <property type="match status" value="1"/>
</dbReference>
<evidence type="ECO:0000313" key="11">
    <source>
        <dbReference type="Proteomes" id="UP000324897"/>
    </source>
</evidence>
<sequence length="263" mass="29860">MQFCFVNVLPYTSLSLSLTHTDVSCGLEWMVRYQIIMGICSGLHYLHTKRDIAHMDLKPENILLDDNMVPKIADFGTSRFFDENESRIITKNCVGSWGYMAPEYVNRGMISKKADIFSFGVIVLELLTGSKSDYPQSKEFFTQFTKDVVQIWSKRLPKAHYSRQVHRCISIALNCVDAIQDRRPTTGDIIKKLNEVKDPSSSWSWLQKTLKVATGVGTLVLILLPFRSWPWVIAALNVVTTAELWYFLSAAADRMTSDGCSQV</sequence>
<dbReference type="GO" id="GO:0004674">
    <property type="term" value="F:protein serine/threonine kinase activity"/>
    <property type="evidence" value="ECO:0007669"/>
    <property type="project" value="UniProtKB-KW"/>
</dbReference>
<evidence type="ECO:0000256" key="2">
    <source>
        <dbReference type="ARBA" id="ARBA00022527"/>
    </source>
</evidence>
<dbReference type="Gramene" id="TVU51422">
    <property type="protein sequence ID" value="TVU51422"/>
    <property type="gene ID" value="EJB05_02853"/>
</dbReference>
<protein>
    <recommendedName>
        <fullName evidence="1">non-specific serine/threonine protein kinase</fullName>
        <ecNumber evidence="1">2.7.11.1</ecNumber>
    </recommendedName>
</protein>
<evidence type="ECO:0000313" key="10">
    <source>
        <dbReference type="EMBL" id="TVU51422.1"/>
    </source>
</evidence>
<dbReference type="OrthoDB" id="679259at2759"/>
<keyword evidence="3" id="KW-0808">Transferase</keyword>
<accession>A0A5J9WRP7</accession>
<dbReference type="EMBL" id="RWGY01000002">
    <property type="protein sequence ID" value="TVU51422.1"/>
    <property type="molecule type" value="Genomic_DNA"/>
</dbReference>
<feature type="domain" description="Protein kinase" evidence="9">
    <location>
        <begin position="1"/>
        <end position="206"/>
    </location>
</feature>
<keyword evidence="5" id="KW-0418">Kinase</keyword>
<keyword evidence="2" id="KW-0723">Serine/threonine-protein kinase</keyword>
<dbReference type="PROSITE" id="PS50011">
    <property type="entry name" value="PROTEIN_KINASE_DOM"/>
    <property type="match status" value="1"/>
</dbReference>
<reference evidence="10 11" key="1">
    <citation type="journal article" date="2019" name="Sci. Rep.">
        <title>A high-quality genome of Eragrostis curvula grass provides insights into Poaceae evolution and supports new strategies to enhance forage quality.</title>
        <authorList>
            <person name="Carballo J."/>
            <person name="Santos B.A.C.M."/>
            <person name="Zappacosta D."/>
            <person name="Garbus I."/>
            <person name="Selva J.P."/>
            <person name="Gallo C.A."/>
            <person name="Diaz A."/>
            <person name="Albertini E."/>
            <person name="Caccamo M."/>
            <person name="Echenique V."/>
        </authorList>
    </citation>
    <scope>NUCLEOTIDE SEQUENCE [LARGE SCALE GENOMIC DNA]</scope>
    <source>
        <strain evidence="11">cv. Victoria</strain>
        <tissue evidence="10">Leaf</tissue>
    </source>
</reference>
<dbReference type="PANTHER" id="PTHR45707:SF81">
    <property type="entry name" value="PROTEIN KINASE DOMAIN-CONTAINING PROTEIN"/>
    <property type="match status" value="1"/>
</dbReference>
<evidence type="ECO:0000256" key="5">
    <source>
        <dbReference type="ARBA" id="ARBA00022777"/>
    </source>
</evidence>
<dbReference type="PROSITE" id="PS00108">
    <property type="entry name" value="PROTEIN_KINASE_ST"/>
    <property type="match status" value="1"/>
</dbReference>
<evidence type="ECO:0000256" key="4">
    <source>
        <dbReference type="ARBA" id="ARBA00022741"/>
    </source>
</evidence>
<dbReference type="FunFam" id="1.10.510.10:FF:001023">
    <property type="entry name" value="Os07g0541700 protein"/>
    <property type="match status" value="1"/>
</dbReference>
<dbReference type="Proteomes" id="UP000324897">
    <property type="component" value="Chromosome 6"/>
</dbReference>
<name>A0A5J9WRP7_9POAL</name>
<comment type="caution">
    <text evidence="10">The sequence shown here is derived from an EMBL/GenBank/DDBJ whole genome shotgun (WGS) entry which is preliminary data.</text>
</comment>
<evidence type="ECO:0000256" key="8">
    <source>
        <dbReference type="ARBA" id="ARBA00048679"/>
    </source>
</evidence>
<dbReference type="AlphaFoldDB" id="A0A5J9WRP7"/>
<evidence type="ECO:0000256" key="6">
    <source>
        <dbReference type="ARBA" id="ARBA00022840"/>
    </source>
</evidence>